<evidence type="ECO:0000313" key="3">
    <source>
        <dbReference type="Proteomes" id="UP000215002"/>
    </source>
</evidence>
<reference evidence="2 3" key="1">
    <citation type="submission" date="2017-08" db="EMBL/GenBank/DDBJ databases">
        <title>Complete genome sequence of Mucilaginibacter sp. strain BJC16-A31.</title>
        <authorList>
            <consortium name="Henan University of Science and Technology"/>
            <person name="You X."/>
        </authorList>
    </citation>
    <scope>NUCLEOTIDE SEQUENCE [LARGE SCALE GENOMIC DNA]</scope>
    <source>
        <strain evidence="2 3">BJC16-A31</strain>
    </source>
</reference>
<accession>A0A223NW39</accession>
<dbReference type="Proteomes" id="UP000215002">
    <property type="component" value="Chromosome"/>
</dbReference>
<dbReference type="AlphaFoldDB" id="A0A223NW39"/>
<protein>
    <submittedName>
        <fullName evidence="2">Uncharacterized protein</fullName>
    </submittedName>
</protein>
<sequence>MTDGFGLISRIAEIIYEEGQSIKIPYQPKNKKNNRAPPGVIINRSMN</sequence>
<feature type="region of interest" description="Disordered" evidence="1">
    <location>
        <begin position="26"/>
        <end position="47"/>
    </location>
</feature>
<organism evidence="2 3">
    <name type="scientific">Mucilaginibacter xinganensis</name>
    <dbReference type="NCBI Taxonomy" id="1234841"/>
    <lineage>
        <taxon>Bacteria</taxon>
        <taxon>Pseudomonadati</taxon>
        <taxon>Bacteroidota</taxon>
        <taxon>Sphingobacteriia</taxon>
        <taxon>Sphingobacteriales</taxon>
        <taxon>Sphingobacteriaceae</taxon>
        <taxon>Mucilaginibacter</taxon>
    </lineage>
</organism>
<evidence type="ECO:0000256" key="1">
    <source>
        <dbReference type="SAM" id="MobiDB-lite"/>
    </source>
</evidence>
<proteinExistence type="predicted"/>
<evidence type="ECO:0000313" key="2">
    <source>
        <dbReference type="EMBL" id="ASU34046.1"/>
    </source>
</evidence>
<gene>
    <name evidence="2" type="ORF">MuYL_2156</name>
</gene>
<dbReference type="EMBL" id="CP022743">
    <property type="protein sequence ID" value="ASU34046.1"/>
    <property type="molecule type" value="Genomic_DNA"/>
</dbReference>
<name>A0A223NW39_9SPHI</name>
<dbReference type="KEGG" id="muc:MuYL_2156"/>
<keyword evidence="3" id="KW-1185">Reference proteome</keyword>